<dbReference type="InterPro" id="IPR005467">
    <property type="entry name" value="His_kinase_dom"/>
</dbReference>
<dbReference type="SUPFAM" id="SSF55874">
    <property type="entry name" value="ATPase domain of HSP90 chaperone/DNA topoisomerase II/histidine kinase"/>
    <property type="match status" value="1"/>
</dbReference>
<dbReference type="InterPro" id="IPR035965">
    <property type="entry name" value="PAS-like_dom_sf"/>
</dbReference>
<evidence type="ECO:0000259" key="10">
    <source>
        <dbReference type="PROSITE" id="PS50113"/>
    </source>
</evidence>
<feature type="domain" description="PAC" evidence="10">
    <location>
        <begin position="259"/>
        <end position="315"/>
    </location>
</feature>
<dbReference type="Pfam" id="PF13185">
    <property type="entry name" value="GAF_2"/>
    <property type="match status" value="1"/>
</dbReference>
<evidence type="ECO:0000256" key="5">
    <source>
        <dbReference type="ARBA" id="ARBA00022741"/>
    </source>
</evidence>
<dbReference type="InterPro" id="IPR011495">
    <property type="entry name" value="Sig_transdc_His_kin_sub2_dim/P"/>
</dbReference>
<dbReference type="InterPro" id="IPR036890">
    <property type="entry name" value="HATPase_C_sf"/>
</dbReference>
<dbReference type="HOGENOM" id="CLU_586434_0_0_6"/>
<dbReference type="Gene3D" id="3.30.450.40">
    <property type="match status" value="1"/>
</dbReference>
<keyword evidence="7" id="KW-0067">ATP-binding</keyword>
<dbReference type="PANTHER" id="PTHR41523">
    <property type="entry name" value="TWO-COMPONENT SYSTEM SENSOR PROTEIN"/>
    <property type="match status" value="1"/>
</dbReference>
<dbReference type="STRING" id="216142.LT40_08085"/>
<dbReference type="NCBIfam" id="TIGR00229">
    <property type="entry name" value="sensory_box"/>
    <property type="match status" value="1"/>
</dbReference>
<organism evidence="11 12">
    <name type="scientific">Pseudomonas rhizosphaerae</name>
    <dbReference type="NCBI Taxonomy" id="216142"/>
    <lineage>
        <taxon>Bacteria</taxon>
        <taxon>Pseudomonadati</taxon>
        <taxon>Pseudomonadota</taxon>
        <taxon>Gammaproteobacteria</taxon>
        <taxon>Pseudomonadales</taxon>
        <taxon>Pseudomonadaceae</taxon>
        <taxon>Pseudomonas</taxon>
    </lineage>
</organism>
<dbReference type="eggNOG" id="COG3920">
    <property type="taxonomic scope" value="Bacteria"/>
</dbReference>
<dbReference type="InterPro" id="IPR000700">
    <property type="entry name" value="PAS-assoc_C"/>
</dbReference>
<dbReference type="InterPro" id="IPR029016">
    <property type="entry name" value="GAF-like_dom_sf"/>
</dbReference>
<dbReference type="Gene3D" id="3.30.450.20">
    <property type="entry name" value="PAS domain"/>
    <property type="match status" value="1"/>
</dbReference>
<evidence type="ECO:0000256" key="8">
    <source>
        <dbReference type="ARBA" id="ARBA00023026"/>
    </source>
</evidence>
<keyword evidence="4" id="KW-0808">Transferase</keyword>
<keyword evidence="8" id="KW-0843">Virulence</keyword>
<dbReference type="SMART" id="SM00065">
    <property type="entry name" value="GAF"/>
    <property type="match status" value="1"/>
</dbReference>
<sequence>MQEMPPAETIRAALQISHARLRKQHELVVEFGVKSLRLSNVDELLTQACEAVAVGMDTRFAKVLRPIPDSDQFILSHGVGWAESDIGSATVGADEASPAGYAFSTNRPVISNHLSAEHRFRTPALMKAYQIERAINVPIRGISSPYGVLEADSRDGDDFIESDLVFMEGIANVISMAVERIGIDAESNGPHLYSESVLNASPDCVKILSAAGEIEFFNETGLCQMEVDSLDNVFGKPWAQLWPEESKSTVVNAVNRAASGESVRFESFCPTAKGDPRWWDVTAAPIFGKRGDIEKIIAVSRDITERHNHEASLASLIEIQNTKLTNSDLHLEEIHHRVKNSLHLVNTLLLLQANLAVEEAVKIQLETAAGRVLTIATVHERLYQTSQSQAVCAADYLQALLGDIGKAFGDRNIDLQVDAFALSPERMAPLGLVISELVTNALKYGKGTIQVSVIHAADHAVVTVADEGDGFPESYPKPNGTGLGMRLVKSYSGFGKEAIAVDRSAKTSTIRVRFKL</sequence>
<evidence type="ECO:0000256" key="1">
    <source>
        <dbReference type="ARBA" id="ARBA00000085"/>
    </source>
</evidence>
<dbReference type="SMART" id="SM00387">
    <property type="entry name" value="HATPase_c"/>
    <property type="match status" value="1"/>
</dbReference>
<evidence type="ECO:0000313" key="12">
    <source>
        <dbReference type="Proteomes" id="UP000029499"/>
    </source>
</evidence>
<evidence type="ECO:0000256" key="3">
    <source>
        <dbReference type="ARBA" id="ARBA00022553"/>
    </source>
</evidence>
<dbReference type="InterPro" id="IPR003018">
    <property type="entry name" value="GAF"/>
</dbReference>
<dbReference type="EC" id="2.7.13.3" evidence="2"/>
<dbReference type="OrthoDB" id="9767435at2"/>
<dbReference type="SUPFAM" id="SSF55785">
    <property type="entry name" value="PYP-like sensor domain (PAS domain)"/>
    <property type="match status" value="1"/>
</dbReference>
<evidence type="ECO:0000256" key="2">
    <source>
        <dbReference type="ARBA" id="ARBA00012438"/>
    </source>
</evidence>
<keyword evidence="3" id="KW-0597">Phosphoprotein</keyword>
<dbReference type="PROSITE" id="PS50113">
    <property type="entry name" value="PAC"/>
    <property type="match status" value="1"/>
</dbReference>
<evidence type="ECO:0000256" key="7">
    <source>
        <dbReference type="ARBA" id="ARBA00022840"/>
    </source>
</evidence>
<dbReference type="Proteomes" id="UP000029499">
    <property type="component" value="Chromosome"/>
</dbReference>
<evidence type="ECO:0000313" key="11">
    <source>
        <dbReference type="EMBL" id="AIS17360.1"/>
    </source>
</evidence>
<dbReference type="GO" id="GO:0004673">
    <property type="term" value="F:protein histidine kinase activity"/>
    <property type="evidence" value="ECO:0007669"/>
    <property type="project" value="UniProtKB-EC"/>
</dbReference>
<dbReference type="Pfam" id="PF07568">
    <property type="entry name" value="HisKA_2"/>
    <property type="match status" value="1"/>
</dbReference>
<reference evidence="11 12" key="1">
    <citation type="journal article" date="2015" name="J. Biotechnol.">
        <title>Complete genome sequence of Pseudomonas rhizosphaerae IH5T (=DSM 16299T), a phosphate-solubilizing rhizobacterium for bacterial biofertilizer.</title>
        <authorList>
            <person name="Kwak Y."/>
            <person name="Jung B.K."/>
            <person name="Shin J.H."/>
        </authorList>
    </citation>
    <scope>NUCLEOTIDE SEQUENCE [LARGE SCALE GENOMIC DNA]</scope>
    <source>
        <strain evidence="11">DSM 16299</strain>
    </source>
</reference>
<comment type="catalytic activity">
    <reaction evidence="1">
        <text>ATP + protein L-histidine = ADP + protein N-phospho-L-histidine.</text>
        <dbReference type="EC" id="2.7.13.3"/>
    </reaction>
</comment>
<feature type="domain" description="Histidine kinase" evidence="9">
    <location>
        <begin position="333"/>
        <end position="516"/>
    </location>
</feature>
<dbReference type="KEGG" id="prh:LT40_08085"/>
<dbReference type="SUPFAM" id="SSF55781">
    <property type="entry name" value="GAF domain-like"/>
    <property type="match status" value="1"/>
</dbReference>
<dbReference type="Gene3D" id="3.30.565.10">
    <property type="entry name" value="Histidine kinase-like ATPase, C-terminal domain"/>
    <property type="match status" value="1"/>
</dbReference>
<evidence type="ECO:0000256" key="4">
    <source>
        <dbReference type="ARBA" id="ARBA00022679"/>
    </source>
</evidence>
<gene>
    <name evidence="11" type="ORF">LT40_08085</name>
</gene>
<protein>
    <recommendedName>
        <fullName evidence="2">histidine kinase</fullName>
        <ecNumber evidence="2">2.7.13.3</ecNumber>
    </recommendedName>
</protein>
<dbReference type="AlphaFoldDB" id="A0A089YUH8"/>
<evidence type="ECO:0000259" key="9">
    <source>
        <dbReference type="PROSITE" id="PS50109"/>
    </source>
</evidence>
<dbReference type="InterPro" id="IPR003594">
    <property type="entry name" value="HATPase_dom"/>
</dbReference>
<dbReference type="InterPro" id="IPR000014">
    <property type="entry name" value="PAS"/>
</dbReference>
<name>A0A089YUH8_9PSED</name>
<dbReference type="CDD" id="cd00130">
    <property type="entry name" value="PAS"/>
    <property type="match status" value="1"/>
</dbReference>
<dbReference type="PROSITE" id="PS50109">
    <property type="entry name" value="HIS_KIN"/>
    <property type="match status" value="1"/>
</dbReference>
<evidence type="ECO:0000256" key="6">
    <source>
        <dbReference type="ARBA" id="ARBA00022777"/>
    </source>
</evidence>
<keyword evidence="12" id="KW-1185">Reference proteome</keyword>
<dbReference type="Pfam" id="PF02518">
    <property type="entry name" value="HATPase_c"/>
    <property type="match status" value="1"/>
</dbReference>
<accession>A0A089YUH8</accession>
<dbReference type="EMBL" id="CP009533">
    <property type="protein sequence ID" value="AIS17360.1"/>
    <property type="molecule type" value="Genomic_DNA"/>
</dbReference>
<dbReference type="InterPro" id="IPR013656">
    <property type="entry name" value="PAS_4"/>
</dbReference>
<dbReference type="GO" id="GO:0005524">
    <property type="term" value="F:ATP binding"/>
    <property type="evidence" value="ECO:0007669"/>
    <property type="project" value="UniProtKB-KW"/>
</dbReference>
<dbReference type="RefSeq" id="WP_043188574.1">
    <property type="nucleotide sequence ID" value="NZ_CP009533.1"/>
</dbReference>
<keyword evidence="5" id="KW-0547">Nucleotide-binding</keyword>
<dbReference type="Pfam" id="PF08448">
    <property type="entry name" value="PAS_4"/>
    <property type="match status" value="1"/>
</dbReference>
<dbReference type="PANTHER" id="PTHR41523:SF8">
    <property type="entry name" value="ETHYLENE RESPONSE SENSOR PROTEIN"/>
    <property type="match status" value="1"/>
</dbReference>
<dbReference type="eggNOG" id="COG2203">
    <property type="taxonomic scope" value="Bacteria"/>
</dbReference>
<proteinExistence type="predicted"/>
<keyword evidence="6 11" id="KW-0418">Kinase</keyword>